<dbReference type="Pfam" id="PF00753">
    <property type="entry name" value="Lactamase_B"/>
    <property type="match status" value="1"/>
</dbReference>
<dbReference type="InterPro" id="IPR001279">
    <property type="entry name" value="Metallo-B-lactamas"/>
</dbReference>
<name>A0ABU5EHV7_9PROT</name>
<keyword evidence="5" id="KW-1185">Reference proteome</keyword>
<organism evidence="4 5">
    <name type="scientific">Dongia soli</name>
    <dbReference type="NCBI Taxonomy" id="600628"/>
    <lineage>
        <taxon>Bacteria</taxon>
        <taxon>Pseudomonadati</taxon>
        <taxon>Pseudomonadota</taxon>
        <taxon>Alphaproteobacteria</taxon>
        <taxon>Rhodospirillales</taxon>
        <taxon>Dongiaceae</taxon>
        <taxon>Dongia</taxon>
    </lineage>
</organism>
<proteinExistence type="inferred from homology"/>
<dbReference type="SUPFAM" id="SSF56281">
    <property type="entry name" value="Metallo-hydrolase/oxidoreductase"/>
    <property type="match status" value="1"/>
</dbReference>
<dbReference type="EMBL" id="JAXCLW010000014">
    <property type="protein sequence ID" value="MDY0885803.1"/>
    <property type="molecule type" value="Genomic_DNA"/>
</dbReference>
<reference evidence="4 5" key="1">
    <citation type="journal article" date="2016" name="Antonie Van Leeuwenhoek">
        <title>Dongia soli sp. nov., isolated from soil from Dokdo, Korea.</title>
        <authorList>
            <person name="Kim D.U."/>
            <person name="Lee H."/>
            <person name="Kim H."/>
            <person name="Kim S.G."/>
            <person name="Ka J.O."/>
        </authorList>
    </citation>
    <scope>NUCLEOTIDE SEQUENCE [LARGE SCALE GENOMIC DNA]</scope>
    <source>
        <strain evidence="4 5">D78</strain>
    </source>
</reference>
<dbReference type="PANTHER" id="PTHR42951">
    <property type="entry name" value="METALLO-BETA-LACTAMASE DOMAIN-CONTAINING"/>
    <property type="match status" value="1"/>
</dbReference>
<dbReference type="SMART" id="SM00849">
    <property type="entry name" value="Lactamase_B"/>
    <property type="match status" value="1"/>
</dbReference>
<dbReference type="CDD" id="cd16282">
    <property type="entry name" value="metallo-hydrolase-like_MBL-fold"/>
    <property type="match status" value="1"/>
</dbReference>
<keyword evidence="2" id="KW-0732">Signal</keyword>
<dbReference type="Gene3D" id="3.60.15.10">
    <property type="entry name" value="Ribonuclease Z/Hydroxyacylglutathione hydrolase-like"/>
    <property type="match status" value="1"/>
</dbReference>
<evidence type="ECO:0000313" key="5">
    <source>
        <dbReference type="Proteomes" id="UP001279642"/>
    </source>
</evidence>
<evidence type="ECO:0000256" key="2">
    <source>
        <dbReference type="SAM" id="SignalP"/>
    </source>
</evidence>
<accession>A0ABU5EHV7</accession>
<dbReference type="InterPro" id="IPR050855">
    <property type="entry name" value="NDM-1-like"/>
</dbReference>
<dbReference type="InterPro" id="IPR030829">
    <property type="entry name" value="SoxH-rel_PQQ_2"/>
</dbReference>
<feature type="domain" description="Metallo-beta-lactamase" evidence="3">
    <location>
        <begin position="72"/>
        <end position="255"/>
    </location>
</feature>
<dbReference type="PANTHER" id="PTHR42951:SF4">
    <property type="entry name" value="ACYL-COENZYME A THIOESTERASE MBLAC2"/>
    <property type="match status" value="1"/>
</dbReference>
<evidence type="ECO:0000259" key="3">
    <source>
        <dbReference type="SMART" id="SM00849"/>
    </source>
</evidence>
<feature type="signal peptide" evidence="2">
    <location>
        <begin position="1"/>
        <end position="30"/>
    </location>
</feature>
<gene>
    <name evidence="4" type="ORF">SMD27_23405</name>
</gene>
<protein>
    <submittedName>
        <fullName evidence="4">Quinoprotein relay system zinc metallohydrolase 2</fullName>
    </submittedName>
</protein>
<feature type="chain" id="PRO_5045490217" evidence="2">
    <location>
        <begin position="31"/>
        <end position="327"/>
    </location>
</feature>
<evidence type="ECO:0000256" key="1">
    <source>
        <dbReference type="ARBA" id="ARBA00005250"/>
    </source>
</evidence>
<dbReference type="InterPro" id="IPR036866">
    <property type="entry name" value="RibonucZ/Hydroxyglut_hydro"/>
</dbReference>
<comment type="caution">
    <text evidence="4">The sequence shown here is derived from an EMBL/GenBank/DDBJ whole genome shotgun (WGS) entry which is preliminary data.</text>
</comment>
<comment type="similarity">
    <text evidence="1">Belongs to the metallo-beta-lactamase superfamily. Class-B beta-lactamase family.</text>
</comment>
<evidence type="ECO:0000313" key="4">
    <source>
        <dbReference type="EMBL" id="MDY0885803.1"/>
    </source>
</evidence>
<sequence>MIRTCSLRRRLPALIPLFAVIQLTGTAALAVDPPSNDPPQQVPPLAVTEIAPGIYVHQGLHAEATPENLGGIANIGFIIGSESIAVVDTGGSLREGEALLAAIRQISPLPVRYVINTHFHPDHIFGNGAFAASHPEVIAHANLPRSLAARAGDYLAAARSALGQSFLGTEIPNPKRLVGKTEDLDLGHRRLHLTAFPPAHTDADLTVYDEKTGTLFAGDLLFMERVPAIDGSVLGWLKAIDKLRRVKAERVVPGHGPVSAPWPAALDNEEGYLFLIATETRKALAAGQSLQQATETVGLSERSNWQLFDAYNGRNVTAAYTELEWEE</sequence>
<dbReference type="RefSeq" id="WP_320510879.1">
    <property type="nucleotide sequence ID" value="NZ_JAXCLW010000014.1"/>
</dbReference>
<dbReference type="Proteomes" id="UP001279642">
    <property type="component" value="Unassembled WGS sequence"/>
</dbReference>
<dbReference type="NCBIfam" id="TIGR04559">
    <property type="entry name" value="SoxH_rel_PQQ_2"/>
    <property type="match status" value="1"/>
</dbReference>